<accession>A0ABV1SQS4</accession>
<feature type="transmembrane region" description="Helical" evidence="2">
    <location>
        <begin position="49"/>
        <end position="69"/>
    </location>
</feature>
<evidence type="ECO:0000313" key="3">
    <source>
        <dbReference type="EMBL" id="MER6164085.1"/>
    </source>
</evidence>
<sequence length="425" mass="44689">MLETDRPDPFEDRLSAALRDAGDDFRTDRAALVTAGRSRGRRAVLRRRTAVAGTVAGVALAGLGGVLVLPADGPADPARSAPASARTPNGAPNGTATAAAAAVSGDDLLRELKALLPPGTFREESARGSDDRLGPAARLVYDDGAGAAAIGLGLARVEPGSAQVRDLLACPDHNVTPYDDCTSDRLPDGSTLRLYQGYEYPDLRVDTKLWTADLVTPKGQHVSVSEWNSPAEKGAPVSREEPPLSTQRLRTLVTAGVWREVVDAIPETPKPTRSAAPRPARPTVSGNAIGDTLTTLLPGKLDVVARGGQESEYAYVVVDDGRGRSLVQINVQYGMGDGAGPLYAGGEILPDGTRVVTRQEPGEKAGAGVVMWTVDTLRPGPAGFRVVISAFNTGDQNEDATRDAPALSMEQLRKLALAKQWDALR</sequence>
<feature type="region of interest" description="Disordered" evidence="1">
    <location>
        <begin position="225"/>
        <end position="246"/>
    </location>
</feature>
<dbReference type="RefSeq" id="WP_352146153.1">
    <property type="nucleotide sequence ID" value="NZ_JBEOZY010000004.1"/>
</dbReference>
<keyword evidence="2" id="KW-0812">Transmembrane</keyword>
<evidence type="ECO:0008006" key="5">
    <source>
        <dbReference type="Google" id="ProtNLM"/>
    </source>
</evidence>
<feature type="region of interest" description="Disordered" evidence="1">
    <location>
        <begin position="75"/>
        <end position="96"/>
    </location>
</feature>
<organism evidence="3 4">
    <name type="scientific">Streptomyces violaceorubidus</name>
    <dbReference type="NCBI Taxonomy" id="284042"/>
    <lineage>
        <taxon>Bacteria</taxon>
        <taxon>Bacillati</taxon>
        <taxon>Actinomycetota</taxon>
        <taxon>Actinomycetes</taxon>
        <taxon>Kitasatosporales</taxon>
        <taxon>Streptomycetaceae</taxon>
        <taxon>Streptomyces</taxon>
    </lineage>
</organism>
<feature type="compositionally biased region" description="Low complexity" evidence="1">
    <location>
        <begin position="271"/>
        <end position="283"/>
    </location>
</feature>
<keyword evidence="4" id="KW-1185">Reference proteome</keyword>
<dbReference type="EMBL" id="JBEOZY010000004">
    <property type="protein sequence ID" value="MER6164085.1"/>
    <property type="molecule type" value="Genomic_DNA"/>
</dbReference>
<dbReference type="Proteomes" id="UP001496720">
    <property type="component" value="Unassembled WGS sequence"/>
</dbReference>
<feature type="region of interest" description="Disordered" evidence="1">
    <location>
        <begin position="268"/>
        <end position="287"/>
    </location>
</feature>
<proteinExistence type="predicted"/>
<evidence type="ECO:0000256" key="2">
    <source>
        <dbReference type="SAM" id="Phobius"/>
    </source>
</evidence>
<reference evidence="3 4" key="1">
    <citation type="submission" date="2024-06" db="EMBL/GenBank/DDBJ databases">
        <title>The Natural Products Discovery Center: Release of the First 8490 Sequenced Strains for Exploring Actinobacteria Biosynthetic Diversity.</title>
        <authorList>
            <person name="Kalkreuter E."/>
            <person name="Kautsar S.A."/>
            <person name="Yang D."/>
            <person name="Bader C.D."/>
            <person name="Teijaro C.N."/>
            <person name="Fluegel L."/>
            <person name="Davis C.M."/>
            <person name="Simpson J.R."/>
            <person name="Lauterbach L."/>
            <person name="Steele A.D."/>
            <person name="Gui C."/>
            <person name="Meng S."/>
            <person name="Li G."/>
            <person name="Viehrig K."/>
            <person name="Ye F."/>
            <person name="Su P."/>
            <person name="Kiefer A.F."/>
            <person name="Nichols A."/>
            <person name="Cepeda A.J."/>
            <person name="Yan W."/>
            <person name="Fan B."/>
            <person name="Jiang Y."/>
            <person name="Adhikari A."/>
            <person name="Zheng C.-J."/>
            <person name="Schuster L."/>
            <person name="Cowan T.M."/>
            <person name="Smanski M.J."/>
            <person name="Chevrette M.G."/>
            <person name="De Carvalho L.P.S."/>
            <person name="Shen B."/>
        </authorList>
    </citation>
    <scope>NUCLEOTIDE SEQUENCE [LARGE SCALE GENOMIC DNA]</scope>
    <source>
        <strain evidence="3 4">NPDC001615</strain>
    </source>
</reference>
<evidence type="ECO:0000313" key="4">
    <source>
        <dbReference type="Proteomes" id="UP001496720"/>
    </source>
</evidence>
<name>A0ABV1SQS4_9ACTN</name>
<keyword evidence="2" id="KW-0472">Membrane</keyword>
<gene>
    <name evidence="3" type="ORF">ABT188_05760</name>
</gene>
<keyword evidence="2" id="KW-1133">Transmembrane helix</keyword>
<protein>
    <recommendedName>
        <fullName evidence="5">LigA protein</fullName>
    </recommendedName>
</protein>
<comment type="caution">
    <text evidence="3">The sequence shown here is derived from an EMBL/GenBank/DDBJ whole genome shotgun (WGS) entry which is preliminary data.</text>
</comment>
<evidence type="ECO:0000256" key="1">
    <source>
        <dbReference type="SAM" id="MobiDB-lite"/>
    </source>
</evidence>